<feature type="transmembrane region" description="Helical" evidence="1">
    <location>
        <begin position="120"/>
        <end position="138"/>
    </location>
</feature>
<evidence type="ECO:0000256" key="1">
    <source>
        <dbReference type="SAM" id="Phobius"/>
    </source>
</evidence>
<feature type="transmembrane region" description="Helical" evidence="1">
    <location>
        <begin position="85"/>
        <end position="108"/>
    </location>
</feature>
<gene>
    <name evidence="2" type="ORF">AB2Z07_02265</name>
</gene>
<dbReference type="Proteomes" id="UP001568358">
    <property type="component" value="Unassembled WGS sequence"/>
</dbReference>
<feature type="transmembrane region" description="Helical" evidence="1">
    <location>
        <begin position="144"/>
        <end position="161"/>
    </location>
</feature>
<dbReference type="EMBL" id="JBFSOO010000002">
    <property type="protein sequence ID" value="MEZ6852365.1"/>
    <property type="molecule type" value="Genomic_DNA"/>
</dbReference>
<accession>A0ABV4JNN2</accession>
<name>A0ABV4JNN2_9BACT</name>
<keyword evidence="1" id="KW-1133">Transmembrane helix</keyword>
<evidence type="ECO:0000313" key="2">
    <source>
        <dbReference type="EMBL" id="MEZ6852365.1"/>
    </source>
</evidence>
<comment type="caution">
    <text evidence="2">The sequence shown here is derived from an EMBL/GenBank/DDBJ whole genome shotgun (WGS) entry which is preliminary data.</text>
</comment>
<keyword evidence="1" id="KW-0472">Membrane</keyword>
<evidence type="ECO:0000313" key="3">
    <source>
        <dbReference type="Proteomes" id="UP001568358"/>
    </source>
</evidence>
<dbReference type="RefSeq" id="WP_027361403.1">
    <property type="nucleotide sequence ID" value="NZ_JBFSOO010000002.1"/>
</dbReference>
<feature type="transmembrane region" description="Helical" evidence="1">
    <location>
        <begin position="56"/>
        <end position="73"/>
    </location>
</feature>
<organism evidence="2 3">
    <name type="scientific">Halodesulfovibrio aestuarii</name>
    <dbReference type="NCBI Taxonomy" id="126333"/>
    <lineage>
        <taxon>Bacteria</taxon>
        <taxon>Pseudomonadati</taxon>
        <taxon>Thermodesulfobacteriota</taxon>
        <taxon>Desulfovibrionia</taxon>
        <taxon>Desulfovibrionales</taxon>
        <taxon>Desulfovibrionaceae</taxon>
        <taxon>Halodesulfovibrio</taxon>
    </lineage>
</organism>
<reference evidence="2 3" key="1">
    <citation type="submission" date="2024-07" db="EMBL/GenBank/DDBJ databases">
        <title>Active virus-host system and metabolic interactions in a Lokiarchaeon culture.</title>
        <authorList>
            <person name="Ponce Toledo R.I."/>
            <person name="Rodrigues Oliveira T."/>
            <person name="Schleper C."/>
        </authorList>
    </citation>
    <scope>NUCLEOTIDE SEQUENCE [LARGE SCALE GENOMIC DNA]</scope>
    <source>
        <strain evidence="2 3">B35</strain>
    </source>
</reference>
<feature type="transmembrane region" description="Helical" evidence="1">
    <location>
        <begin position="28"/>
        <end position="49"/>
    </location>
</feature>
<protein>
    <submittedName>
        <fullName evidence="2">Uncharacterized protein</fullName>
    </submittedName>
</protein>
<proteinExistence type="predicted"/>
<keyword evidence="3" id="KW-1185">Reference proteome</keyword>
<keyword evidence="1" id="KW-0812">Transmembrane</keyword>
<sequence>MGRVLEFIPLAAFLLAMRNITPSNDNYWLITYGTSAVAAIGCISFKVFTHEFQHKILLGINCYIISGAVGIVAKQTWVLQIYSSLQSAAMLLWIMGIGILSLLFSNWFPVTVRRNTHARLYESMMTLLTIGAFGLAYSSPENKLLAETIPFFTLFITYYLLTSKLQSKQVT</sequence>